<proteinExistence type="inferred from homology"/>
<name>A0A098QVR3_9SPIO</name>
<evidence type="ECO:0000256" key="4">
    <source>
        <dbReference type="ARBA" id="ARBA00022741"/>
    </source>
</evidence>
<reference evidence="7 8" key="1">
    <citation type="submission" date="2014-05" db="EMBL/GenBank/DDBJ databases">
        <title>De novo Genome Sequence of Spirocheata sp.</title>
        <authorList>
            <person name="Shivani Y."/>
            <person name="Subhash Y."/>
            <person name="Tushar L."/>
            <person name="Sasikala C."/>
            <person name="Ramana C.V."/>
        </authorList>
    </citation>
    <scope>NUCLEOTIDE SEQUENCE [LARGE SCALE GENOMIC DNA]</scope>
    <source>
        <strain evidence="7 8">JC230</strain>
    </source>
</reference>
<accession>A0A098QVR3</accession>
<dbReference type="SUPFAM" id="SSF52540">
    <property type="entry name" value="P-loop containing nucleoside triphosphate hydrolases"/>
    <property type="match status" value="1"/>
</dbReference>
<evidence type="ECO:0000256" key="5">
    <source>
        <dbReference type="ARBA" id="ARBA00022840"/>
    </source>
</evidence>
<dbReference type="STRING" id="1480694.DC28_10400"/>
<gene>
    <name evidence="6" type="primary">fhs</name>
    <name evidence="7" type="ORF">DC28_10400</name>
</gene>
<dbReference type="GO" id="GO:0004329">
    <property type="term" value="F:formate-tetrahydrofolate ligase activity"/>
    <property type="evidence" value="ECO:0007669"/>
    <property type="project" value="UniProtKB-UniRule"/>
</dbReference>
<dbReference type="Gene3D" id="3.30.1510.10">
    <property type="entry name" value="Domain 2, N(10)-formyltetrahydrofolate synthetase"/>
    <property type="match status" value="1"/>
</dbReference>
<dbReference type="Proteomes" id="UP000029692">
    <property type="component" value="Unassembled WGS sequence"/>
</dbReference>
<keyword evidence="5 6" id="KW-0067">ATP-binding</keyword>
<evidence type="ECO:0000256" key="6">
    <source>
        <dbReference type="HAMAP-Rule" id="MF_01543"/>
    </source>
</evidence>
<evidence type="ECO:0000256" key="2">
    <source>
        <dbReference type="ARBA" id="ARBA00022563"/>
    </source>
</evidence>
<evidence type="ECO:0000256" key="1">
    <source>
        <dbReference type="ARBA" id="ARBA00004777"/>
    </source>
</evidence>
<sequence length="559" mass="59607">MTKPTDLEIARLAVPLPITEIGKKIGLSAQQLYHYGPHIAKIQGTFPDQSLGGKTQPQGHLILVTAMNPTPAGEGKTTVTVGLGDALSKIGKKTCITLREPSLGPVFGMKGGAAGGGYSQVIPMEDLNLHFTGDIHAVATAHNLLSALIDNRLYRRMEPRLHIKKVYWKRVMDMNDRSLRSMVCGLGAGGGTPRETGFDIAVASEVMAILCLAEGPEDLTRRLANIIVGMDESGNLVRARDFQAQGAMASLLHRALLPNLVQTLEHTPVIVHGGPFANIAHGTNSMAAIKTALSRADYVVTEAGFGADLGAEKFLDIVSRKGGIWPSAGVIVGTLRAVKMHGGVAKADLAKANSQAIRRGSANLLAHAENLTQVYGLPVVIALNRFPSDSREELDLLAQIIREAGYPVQEADVWARGGGGGTGLAEQVVQVCKKQSPRYLYDLETPVEEKISAIARRIYGAGRVDLSDSARKTIEICKSEGLDTLPVCMAKTQYSLSADPNLLGRPRGFDLPVREIRISAGAGFLVALTGDIMTMPGLPKHPAAEGIMLDGENRIHGLF</sequence>
<dbReference type="NCBIfam" id="NF010030">
    <property type="entry name" value="PRK13505.1"/>
    <property type="match status" value="1"/>
</dbReference>
<dbReference type="Gene3D" id="3.10.410.10">
    <property type="entry name" value="Formyltetrahydrofolate synthetase, domain 3"/>
    <property type="match status" value="1"/>
</dbReference>
<dbReference type="Gene3D" id="3.40.50.300">
    <property type="entry name" value="P-loop containing nucleotide triphosphate hydrolases"/>
    <property type="match status" value="1"/>
</dbReference>
<dbReference type="eggNOG" id="COG2759">
    <property type="taxonomic scope" value="Bacteria"/>
</dbReference>
<dbReference type="GO" id="GO:0005524">
    <property type="term" value="F:ATP binding"/>
    <property type="evidence" value="ECO:0007669"/>
    <property type="project" value="UniProtKB-UniRule"/>
</dbReference>
<dbReference type="GO" id="GO:0035999">
    <property type="term" value="P:tetrahydrofolate interconversion"/>
    <property type="evidence" value="ECO:0007669"/>
    <property type="project" value="UniProtKB-UniRule"/>
</dbReference>
<dbReference type="UniPathway" id="UPA00193"/>
<dbReference type="InterPro" id="IPR020628">
    <property type="entry name" value="Formate_THF_ligase_CS"/>
</dbReference>
<comment type="pathway">
    <text evidence="1 6">One-carbon metabolism; tetrahydrofolate interconversion.</text>
</comment>
<dbReference type="Pfam" id="PF01268">
    <property type="entry name" value="FTHFS"/>
    <property type="match status" value="1"/>
</dbReference>
<comment type="catalytic activity">
    <reaction evidence="6">
        <text>(6S)-5,6,7,8-tetrahydrofolate + formate + ATP = (6R)-10-formyltetrahydrofolate + ADP + phosphate</text>
        <dbReference type="Rhea" id="RHEA:20221"/>
        <dbReference type="ChEBI" id="CHEBI:15740"/>
        <dbReference type="ChEBI" id="CHEBI:30616"/>
        <dbReference type="ChEBI" id="CHEBI:43474"/>
        <dbReference type="ChEBI" id="CHEBI:57453"/>
        <dbReference type="ChEBI" id="CHEBI:195366"/>
        <dbReference type="ChEBI" id="CHEBI:456216"/>
        <dbReference type="EC" id="6.3.4.3"/>
    </reaction>
</comment>
<dbReference type="RefSeq" id="WP_037548099.1">
    <property type="nucleotide sequence ID" value="NZ_JNUP01000065.1"/>
</dbReference>
<keyword evidence="3 6" id="KW-0436">Ligase</keyword>
<dbReference type="InterPro" id="IPR027417">
    <property type="entry name" value="P-loop_NTPase"/>
</dbReference>
<dbReference type="EMBL" id="JNUP01000065">
    <property type="protein sequence ID" value="KGE71666.1"/>
    <property type="molecule type" value="Genomic_DNA"/>
</dbReference>
<dbReference type="HAMAP" id="MF_01543">
    <property type="entry name" value="FTHFS"/>
    <property type="match status" value="1"/>
</dbReference>
<evidence type="ECO:0000313" key="7">
    <source>
        <dbReference type="EMBL" id="KGE71666.1"/>
    </source>
</evidence>
<comment type="similarity">
    <text evidence="6">Belongs to the formate--tetrahydrofolate ligase family.</text>
</comment>
<keyword evidence="8" id="KW-1185">Reference proteome</keyword>
<evidence type="ECO:0000256" key="3">
    <source>
        <dbReference type="ARBA" id="ARBA00022598"/>
    </source>
</evidence>
<keyword evidence="2 6" id="KW-0554">One-carbon metabolism</keyword>
<dbReference type="FunFam" id="3.10.410.10:FF:000001">
    <property type="entry name" value="Putative formate--tetrahydrofolate ligase"/>
    <property type="match status" value="1"/>
</dbReference>
<feature type="binding site" evidence="6">
    <location>
        <begin position="70"/>
        <end position="77"/>
    </location>
    <ligand>
        <name>ATP</name>
        <dbReference type="ChEBI" id="CHEBI:30616"/>
    </ligand>
</feature>
<evidence type="ECO:0000313" key="8">
    <source>
        <dbReference type="Proteomes" id="UP000029692"/>
    </source>
</evidence>
<dbReference type="PROSITE" id="PS00721">
    <property type="entry name" value="FTHFS_1"/>
    <property type="match status" value="1"/>
</dbReference>
<dbReference type="InterPro" id="IPR000559">
    <property type="entry name" value="Formate_THF_ligase"/>
</dbReference>
<protein>
    <recommendedName>
        <fullName evidence="6">Formate--tetrahydrofolate ligase</fullName>
        <ecNumber evidence="6">6.3.4.3</ecNumber>
    </recommendedName>
    <alternativeName>
        <fullName evidence="6">Formyltetrahydrofolate synthetase</fullName>
        <shortName evidence="6">FHS</shortName>
        <shortName evidence="6">FTHFS</shortName>
    </alternativeName>
</protein>
<dbReference type="AlphaFoldDB" id="A0A098QVR3"/>
<dbReference type="EC" id="6.3.4.3" evidence="6"/>
<dbReference type="CDD" id="cd00477">
    <property type="entry name" value="FTHFS"/>
    <property type="match status" value="1"/>
</dbReference>
<organism evidence="7 8">
    <name type="scientific">Spirochaeta lutea</name>
    <dbReference type="NCBI Taxonomy" id="1480694"/>
    <lineage>
        <taxon>Bacteria</taxon>
        <taxon>Pseudomonadati</taxon>
        <taxon>Spirochaetota</taxon>
        <taxon>Spirochaetia</taxon>
        <taxon>Spirochaetales</taxon>
        <taxon>Spirochaetaceae</taxon>
        <taxon>Spirochaeta</taxon>
    </lineage>
</organism>
<keyword evidence="4 6" id="KW-0547">Nucleotide-binding</keyword>
<comment type="caution">
    <text evidence="7">The sequence shown here is derived from an EMBL/GenBank/DDBJ whole genome shotgun (WGS) entry which is preliminary data.</text>
</comment>
<dbReference type="OrthoDB" id="9761733at2"/>